<dbReference type="InterPro" id="IPR044179">
    <property type="entry name" value="PPR5-like"/>
</dbReference>
<dbReference type="PANTHER" id="PTHR47874:SF6">
    <property type="entry name" value="PENTATRICOPEPTIDE REPEAT-CONTAINING PROTEIN"/>
    <property type="match status" value="1"/>
</dbReference>
<keyword evidence="5" id="KW-1185">Reference proteome</keyword>
<dbReference type="Pfam" id="PF01535">
    <property type="entry name" value="PPR"/>
    <property type="match status" value="2"/>
</dbReference>
<evidence type="ECO:0000256" key="1">
    <source>
        <dbReference type="ARBA" id="ARBA00007626"/>
    </source>
</evidence>
<feature type="repeat" description="PPR" evidence="3">
    <location>
        <begin position="340"/>
        <end position="374"/>
    </location>
</feature>
<dbReference type="Proteomes" id="UP001279734">
    <property type="component" value="Unassembled WGS sequence"/>
</dbReference>
<keyword evidence="2" id="KW-0677">Repeat</keyword>
<evidence type="ECO:0008006" key="6">
    <source>
        <dbReference type="Google" id="ProtNLM"/>
    </source>
</evidence>
<evidence type="ECO:0000313" key="4">
    <source>
        <dbReference type="EMBL" id="GMH19005.1"/>
    </source>
</evidence>
<sequence>MDFYAVEAANVGRLLSSSSMPTICSNQVPVEQMQVKRKRSPGLVSVEEKSSKTVSKRLRNDSKKELSRMLWTEAAIKAIERKAGSQKYNNLWPKAVLEALDEAIKEYRWESALKILGLLRKQHWYKPRCQTYTKLLMMLGKCKKPEQASLLFNVMLSDGLRPTIDVYTALVNAYGLSGLFDRAFSTIEDMTSVYDCKPDVHTYTVLISCSVRHRRFDLINRILTEMSCAGIKCNNITYNAMVDGFGKAELFEQMEKSLSEMIESGSFLPDIFTLNSFISAYGYCGKIDDMEKWFDEFQLMGIKPDVRSFNILIRSYGKAGLYEKMELVLNFMKNRFFPPTVVTFNTVIAVHGSVGNVEKMNDVFKKMKHLGIKPNKITYSTLVNAYSKARKLSMVDSILRQVKNSDVILDTTFFNCIIGAYGRAGDLDKMGELFLFMKEKNCKPDNITFATMIQALKLPMR</sequence>
<feature type="repeat" description="PPR" evidence="3">
    <location>
        <begin position="375"/>
        <end position="409"/>
    </location>
</feature>
<dbReference type="PROSITE" id="PS51375">
    <property type="entry name" value="PPR"/>
    <property type="match status" value="8"/>
</dbReference>
<evidence type="ECO:0000256" key="3">
    <source>
        <dbReference type="PROSITE-ProRule" id="PRU00708"/>
    </source>
</evidence>
<comment type="caution">
    <text evidence="4">The sequence shown here is derived from an EMBL/GenBank/DDBJ whole genome shotgun (WGS) entry which is preliminary data.</text>
</comment>
<comment type="similarity">
    <text evidence="1">Belongs to the PPR family. P subfamily.</text>
</comment>
<feature type="repeat" description="PPR" evidence="3">
    <location>
        <begin position="128"/>
        <end position="162"/>
    </location>
</feature>
<dbReference type="NCBIfam" id="TIGR00756">
    <property type="entry name" value="PPR"/>
    <property type="match status" value="9"/>
</dbReference>
<protein>
    <recommendedName>
        <fullName evidence="6">Pentatricopeptide repeat-containing protein</fullName>
    </recommendedName>
</protein>
<dbReference type="GO" id="GO:0003729">
    <property type="term" value="F:mRNA binding"/>
    <property type="evidence" value="ECO:0007669"/>
    <property type="project" value="InterPro"/>
</dbReference>
<name>A0AAD3XWM5_NEPGR</name>
<dbReference type="EMBL" id="BSYO01000020">
    <property type="protein sequence ID" value="GMH19005.1"/>
    <property type="molecule type" value="Genomic_DNA"/>
</dbReference>
<evidence type="ECO:0000256" key="2">
    <source>
        <dbReference type="ARBA" id="ARBA00022737"/>
    </source>
</evidence>
<dbReference type="InterPro" id="IPR002885">
    <property type="entry name" value="PPR_rpt"/>
</dbReference>
<organism evidence="4 5">
    <name type="scientific">Nepenthes gracilis</name>
    <name type="common">Slender pitcher plant</name>
    <dbReference type="NCBI Taxonomy" id="150966"/>
    <lineage>
        <taxon>Eukaryota</taxon>
        <taxon>Viridiplantae</taxon>
        <taxon>Streptophyta</taxon>
        <taxon>Embryophyta</taxon>
        <taxon>Tracheophyta</taxon>
        <taxon>Spermatophyta</taxon>
        <taxon>Magnoliopsida</taxon>
        <taxon>eudicotyledons</taxon>
        <taxon>Gunneridae</taxon>
        <taxon>Pentapetalae</taxon>
        <taxon>Caryophyllales</taxon>
        <taxon>Nepenthaceae</taxon>
        <taxon>Nepenthes</taxon>
    </lineage>
</organism>
<dbReference type="AlphaFoldDB" id="A0AAD3XWM5"/>
<reference evidence="4" key="1">
    <citation type="submission" date="2023-05" db="EMBL/GenBank/DDBJ databases">
        <title>Nepenthes gracilis genome sequencing.</title>
        <authorList>
            <person name="Fukushima K."/>
        </authorList>
    </citation>
    <scope>NUCLEOTIDE SEQUENCE</scope>
    <source>
        <strain evidence="4">SING2019-196</strain>
    </source>
</reference>
<feature type="repeat" description="PPR" evidence="3">
    <location>
        <begin position="270"/>
        <end position="304"/>
    </location>
</feature>
<dbReference type="Gene3D" id="1.25.40.10">
    <property type="entry name" value="Tetratricopeptide repeat domain"/>
    <property type="match status" value="4"/>
</dbReference>
<gene>
    <name evidence="4" type="ORF">Nepgr_020846</name>
</gene>
<dbReference type="Pfam" id="PF13041">
    <property type="entry name" value="PPR_2"/>
    <property type="match status" value="4"/>
</dbReference>
<feature type="repeat" description="PPR" evidence="3">
    <location>
        <begin position="410"/>
        <end position="444"/>
    </location>
</feature>
<dbReference type="PANTHER" id="PTHR47874">
    <property type="entry name" value="EXPRESSED PROTEIN"/>
    <property type="match status" value="1"/>
</dbReference>
<dbReference type="InterPro" id="IPR011990">
    <property type="entry name" value="TPR-like_helical_dom_sf"/>
</dbReference>
<accession>A0AAD3XWM5</accession>
<feature type="repeat" description="PPR" evidence="3">
    <location>
        <begin position="234"/>
        <end position="268"/>
    </location>
</feature>
<evidence type="ECO:0000313" key="5">
    <source>
        <dbReference type="Proteomes" id="UP001279734"/>
    </source>
</evidence>
<proteinExistence type="inferred from homology"/>
<feature type="repeat" description="PPR" evidence="3">
    <location>
        <begin position="305"/>
        <end position="339"/>
    </location>
</feature>
<feature type="repeat" description="PPR" evidence="3">
    <location>
        <begin position="199"/>
        <end position="233"/>
    </location>
</feature>